<dbReference type="EMBL" id="KZ679258">
    <property type="protein sequence ID" value="PTB44160.1"/>
    <property type="molecule type" value="Genomic_DNA"/>
</dbReference>
<evidence type="ECO:0000313" key="1">
    <source>
        <dbReference type="EMBL" id="PTB44160.1"/>
    </source>
</evidence>
<accession>A0A2T3ZH93</accession>
<evidence type="ECO:0000313" key="2">
    <source>
        <dbReference type="Proteomes" id="UP000240493"/>
    </source>
</evidence>
<gene>
    <name evidence="1" type="ORF">M441DRAFT_342598</name>
</gene>
<keyword evidence="2" id="KW-1185">Reference proteome</keyword>
<protein>
    <submittedName>
        <fullName evidence="1">Uncharacterized protein</fullName>
    </submittedName>
</protein>
<dbReference type="Proteomes" id="UP000240493">
    <property type="component" value="Unassembled WGS sequence"/>
</dbReference>
<dbReference type="AlphaFoldDB" id="A0A2T3ZH93"/>
<organism evidence="1 2">
    <name type="scientific">Trichoderma asperellum (strain ATCC 204424 / CBS 433.97 / NBRC 101777)</name>
    <dbReference type="NCBI Taxonomy" id="1042311"/>
    <lineage>
        <taxon>Eukaryota</taxon>
        <taxon>Fungi</taxon>
        <taxon>Dikarya</taxon>
        <taxon>Ascomycota</taxon>
        <taxon>Pezizomycotina</taxon>
        <taxon>Sordariomycetes</taxon>
        <taxon>Hypocreomycetidae</taxon>
        <taxon>Hypocreales</taxon>
        <taxon>Hypocreaceae</taxon>
        <taxon>Trichoderma</taxon>
    </lineage>
</organism>
<sequence>MYASLTIDPASQGLFLEKSPAAGFDPGLVDEVKARLRIIMERSKLPRWFGVHGRQQEKQQVRD</sequence>
<proteinExistence type="predicted"/>
<reference evidence="1 2" key="1">
    <citation type="submission" date="2016-07" db="EMBL/GenBank/DDBJ databases">
        <title>Multiple horizontal gene transfer events from other fungi enriched the ability of initially mycotrophic Trichoderma (Ascomycota) to feed on dead plant biomass.</title>
        <authorList>
            <consortium name="DOE Joint Genome Institute"/>
            <person name="Aerts A."/>
            <person name="Atanasova L."/>
            <person name="Chenthamara K."/>
            <person name="Zhang J."/>
            <person name="Grujic M."/>
            <person name="Henrissat B."/>
            <person name="Kuo A."/>
            <person name="Salamov A."/>
            <person name="Lipzen A."/>
            <person name="Labutti K."/>
            <person name="Barry K."/>
            <person name="Miao Y."/>
            <person name="Rahimi M.J."/>
            <person name="Shen Q."/>
            <person name="Grigoriev I.V."/>
            <person name="Kubicek C.P."/>
            <person name="Druzhinina I.S."/>
        </authorList>
    </citation>
    <scope>NUCLEOTIDE SEQUENCE [LARGE SCALE GENOMIC DNA]</scope>
    <source>
        <strain evidence="1 2">CBS 433.97</strain>
    </source>
</reference>
<name>A0A2T3ZH93_TRIA4</name>